<dbReference type="PROSITE" id="PS51257">
    <property type="entry name" value="PROKAR_LIPOPROTEIN"/>
    <property type="match status" value="1"/>
</dbReference>
<dbReference type="GO" id="GO:0017154">
    <property type="term" value="F:semaphorin receptor activity"/>
    <property type="evidence" value="ECO:0007669"/>
    <property type="project" value="InterPro"/>
</dbReference>
<dbReference type="SUPFAM" id="SSF101912">
    <property type="entry name" value="Sema domain"/>
    <property type="match status" value="1"/>
</dbReference>
<sequence>MKVTAALVACIFYGCFLPQIVSALEILRTFREPDNRSFQHLRVHPSSGDVYLGGTDRLYRLGPDLSLSQSVTTGPREDNPSCPPPPLPCQFHRVPTSAYTKALLVDDQADEIIVCTSLYHGQCQTFRSSNITLSLGFSRRPVVPSDPASSCVVFSSTARKSLIFLPDKDHIHGRNYSSSLSYSSRPSGRPFRSDRVLYVGAEYSNLGNDRKRRHLVPSISRRMLPSWRLASRDSEGASHFLVRPEYRDIFRIEFVYGFTRRGFAYFLTTQPESVTASASSRRVTRLSRICEADRYFRSYVEIPLACHGEGGLSSLIARAASVTDDGDSLIMSFSSQNTSTTEEKVSSSVCVFSMEELDRAFNTTVEDCYRGRSHLGPQHYHPRQKCTRT</sequence>
<dbReference type="GO" id="GO:0005886">
    <property type="term" value="C:plasma membrane"/>
    <property type="evidence" value="ECO:0007669"/>
    <property type="project" value="TreeGrafter"/>
</dbReference>
<dbReference type="PROSITE" id="PS51004">
    <property type="entry name" value="SEMA"/>
    <property type="match status" value="1"/>
</dbReference>
<reference evidence="3 4" key="1">
    <citation type="journal article" date="2021" name="Elife">
        <title>Chloroplast acquisition without the gene transfer in kleptoplastic sea slugs, Plakobranchus ocellatus.</title>
        <authorList>
            <person name="Maeda T."/>
            <person name="Takahashi S."/>
            <person name="Yoshida T."/>
            <person name="Shimamura S."/>
            <person name="Takaki Y."/>
            <person name="Nagai Y."/>
            <person name="Toyoda A."/>
            <person name="Suzuki Y."/>
            <person name="Arimoto A."/>
            <person name="Ishii H."/>
            <person name="Satoh N."/>
            <person name="Nishiyama T."/>
            <person name="Hasebe M."/>
            <person name="Maruyama T."/>
            <person name="Minagawa J."/>
            <person name="Obokata J."/>
            <person name="Shigenobu S."/>
        </authorList>
    </citation>
    <scope>NUCLEOTIDE SEQUENCE [LARGE SCALE GENOMIC DNA]</scope>
</reference>
<dbReference type="Proteomes" id="UP000735302">
    <property type="component" value="Unassembled WGS sequence"/>
</dbReference>
<dbReference type="Gene3D" id="2.130.10.10">
    <property type="entry name" value="YVTN repeat-like/Quinoprotein amine dehydrogenase"/>
    <property type="match status" value="1"/>
</dbReference>
<proteinExistence type="predicted"/>
<comment type="caution">
    <text evidence="3">The sequence shown here is derived from an EMBL/GenBank/DDBJ whole genome shotgun (WGS) entry which is preliminary data.</text>
</comment>
<dbReference type="GO" id="GO:0002116">
    <property type="term" value="C:semaphorin receptor complex"/>
    <property type="evidence" value="ECO:0007669"/>
    <property type="project" value="TreeGrafter"/>
</dbReference>
<protein>
    <submittedName>
        <fullName evidence="3">Sphingosine-1-phosphate phosphatase 1-like</fullName>
    </submittedName>
</protein>
<dbReference type="InterPro" id="IPR001627">
    <property type="entry name" value="Semap_dom"/>
</dbReference>
<keyword evidence="4" id="KW-1185">Reference proteome</keyword>
<dbReference type="InterPro" id="IPR031148">
    <property type="entry name" value="Plexin"/>
</dbReference>
<accession>A0AAV4B8M6</accession>
<organism evidence="3 4">
    <name type="scientific">Plakobranchus ocellatus</name>
    <dbReference type="NCBI Taxonomy" id="259542"/>
    <lineage>
        <taxon>Eukaryota</taxon>
        <taxon>Metazoa</taxon>
        <taxon>Spiralia</taxon>
        <taxon>Lophotrochozoa</taxon>
        <taxon>Mollusca</taxon>
        <taxon>Gastropoda</taxon>
        <taxon>Heterobranchia</taxon>
        <taxon>Euthyneura</taxon>
        <taxon>Panpulmonata</taxon>
        <taxon>Sacoglossa</taxon>
        <taxon>Placobranchoidea</taxon>
        <taxon>Plakobranchidae</taxon>
        <taxon>Plakobranchus</taxon>
    </lineage>
</organism>
<gene>
    <name evidence="3" type="ORF">PoB_004197200</name>
</gene>
<comment type="caution">
    <text evidence="1">Lacks conserved residue(s) required for the propagation of feature annotation.</text>
</comment>
<evidence type="ECO:0000313" key="3">
    <source>
        <dbReference type="EMBL" id="GFO15467.1"/>
    </source>
</evidence>
<evidence type="ECO:0000313" key="4">
    <source>
        <dbReference type="Proteomes" id="UP000735302"/>
    </source>
</evidence>
<evidence type="ECO:0000259" key="2">
    <source>
        <dbReference type="PROSITE" id="PS51004"/>
    </source>
</evidence>
<dbReference type="AlphaFoldDB" id="A0AAV4B8M6"/>
<dbReference type="InterPro" id="IPR015943">
    <property type="entry name" value="WD40/YVTN_repeat-like_dom_sf"/>
</dbReference>
<evidence type="ECO:0000256" key="1">
    <source>
        <dbReference type="PROSITE-ProRule" id="PRU00352"/>
    </source>
</evidence>
<dbReference type="GO" id="GO:0030334">
    <property type="term" value="P:regulation of cell migration"/>
    <property type="evidence" value="ECO:0007669"/>
    <property type="project" value="TreeGrafter"/>
</dbReference>
<dbReference type="EMBL" id="BLXT01004610">
    <property type="protein sequence ID" value="GFO15467.1"/>
    <property type="molecule type" value="Genomic_DNA"/>
</dbReference>
<feature type="non-terminal residue" evidence="3">
    <location>
        <position position="389"/>
    </location>
</feature>
<dbReference type="InterPro" id="IPR036352">
    <property type="entry name" value="Semap_dom_sf"/>
</dbReference>
<dbReference type="PANTHER" id="PTHR22625:SF70">
    <property type="entry name" value="PLEXIN A, ISOFORM A"/>
    <property type="match status" value="1"/>
</dbReference>
<dbReference type="SMART" id="SM00630">
    <property type="entry name" value="Sema"/>
    <property type="match status" value="1"/>
</dbReference>
<dbReference type="PANTHER" id="PTHR22625">
    <property type="entry name" value="PLEXIN"/>
    <property type="match status" value="1"/>
</dbReference>
<feature type="domain" description="Sema" evidence="2">
    <location>
        <begin position="16"/>
        <end position="389"/>
    </location>
</feature>
<name>A0AAV4B8M6_9GAST</name>